<feature type="transmembrane region" description="Helical" evidence="6">
    <location>
        <begin position="79"/>
        <end position="104"/>
    </location>
</feature>
<feature type="transmembrane region" description="Helical" evidence="6">
    <location>
        <begin position="226"/>
        <end position="246"/>
    </location>
</feature>
<dbReference type="GO" id="GO:0016020">
    <property type="term" value="C:membrane"/>
    <property type="evidence" value="ECO:0007669"/>
    <property type="project" value="UniProtKB-SubCell"/>
</dbReference>
<feature type="transmembrane region" description="Helical" evidence="6">
    <location>
        <begin position="258"/>
        <end position="277"/>
    </location>
</feature>
<evidence type="ECO:0000256" key="3">
    <source>
        <dbReference type="ARBA" id="ARBA00022692"/>
    </source>
</evidence>
<comment type="subcellular location">
    <subcellularLocation>
        <location evidence="1">Membrane</location>
        <topology evidence="1">Multi-pass membrane protein</topology>
    </subcellularLocation>
</comment>
<keyword evidence="4 6" id="KW-1133">Transmembrane helix</keyword>
<organism evidence="8 9">
    <name type="scientific">Pollutimonas subterranea</name>
    <dbReference type="NCBI Taxonomy" id="2045210"/>
    <lineage>
        <taxon>Bacteria</taxon>
        <taxon>Pseudomonadati</taxon>
        <taxon>Pseudomonadota</taxon>
        <taxon>Betaproteobacteria</taxon>
        <taxon>Burkholderiales</taxon>
        <taxon>Alcaligenaceae</taxon>
        <taxon>Pollutimonas</taxon>
    </lineage>
</organism>
<dbReference type="EMBL" id="PDNW01000004">
    <property type="protein sequence ID" value="PLC50690.1"/>
    <property type="molecule type" value="Genomic_DNA"/>
</dbReference>
<evidence type="ECO:0000256" key="4">
    <source>
        <dbReference type="ARBA" id="ARBA00022989"/>
    </source>
</evidence>
<proteinExistence type="inferred from homology"/>
<evidence type="ECO:0000256" key="2">
    <source>
        <dbReference type="ARBA" id="ARBA00007362"/>
    </source>
</evidence>
<evidence type="ECO:0000313" key="8">
    <source>
        <dbReference type="EMBL" id="PLC50690.1"/>
    </source>
</evidence>
<comment type="caution">
    <text evidence="8">The sequence shown here is derived from an EMBL/GenBank/DDBJ whole genome shotgun (WGS) entry which is preliminary data.</text>
</comment>
<dbReference type="InterPro" id="IPR037185">
    <property type="entry name" value="EmrE-like"/>
</dbReference>
<feature type="transmembrane region" description="Helical" evidence="6">
    <location>
        <begin position="110"/>
        <end position="127"/>
    </location>
</feature>
<feature type="transmembrane region" description="Helical" evidence="6">
    <location>
        <begin position="48"/>
        <end position="67"/>
    </location>
</feature>
<protein>
    <submittedName>
        <fullName evidence="8">Permease</fullName>
    </submittedName>
</protein>
<reference evidence="8 9" key="1">
    <citation type="submission" date="2017-10" db="EMBL/GenBank/DDBJ databases">
        <title>Two draft genome sequences of Pusillimonas sp. strains isolated from a nitrate- and radionuclide-contaminated groundwater in Russia.</title>
        <authorList>
            <person name="Grouzdev D.S."/>
            <person name="Tourova T.P."/>
            <person name="Goeva M.A."/>
            <person name="Babich T.L."/>
            <person name="Sokolova D.S."/>
            <person name="Abdullin R."/>
            <person name="Poltaraus A.B."/>
            <person name="Toshchakov S.V."/>
            <person name="Nazina T.N."/>
        </authorList>
    </citation>
    <scope>NUCLEOTIDE SEQUENCE [LARGE SCALE GENOMIC DNA]</scope>
    <source>
        <strain evidence="8 9">JR1/69-3-13</strain>
    </source>
</reference>
<dbReference type="PANTHER" id="PTHR32322">
    <property type="entry name" value="INNER MEMBRANE TRANSPORTER"/>
    <property type="match status" value="1"/>
</dbReference>
<dbReference type="Proteomes" id="UP000234190">
    <property type="component" value="Unassembled WGS sequence"/>
</dbReference>
<feature type="transmembrane region" description="Helical" evidence="6">
    <location>
        <begin position="163"/>
        <end position="184"/>
    </location>
</feature>
<dbReference type="AlphaFoldDB" id="A0A2N4U6N9"/>
<feature type="transmembrane region" description="Helical" evidence="6">
    <location>
        <begin position="283"/>
        <end position="300"/>
    </location>
</feature>
<dbReference type="SUPFAM" id="SSF103481">
    <property type="entry name" value="Multidrug resistance efflux transporter EmrE"/>
    <property type="match status" value="2"/>
</dbReference>
<gene>
    <name evidence="8" type="ORF">CR159_06720</name>
</gene>
<accession>A0A2N4U6N9</accession>
<feature type="domain" description="EamA" evidence="7">
    <location>
        <begin position="165"/>
        <end position="299"/>
    </location>
</feature>
<evidence type="ECO:0000256" key="6">
    <source>
        <dbReference type="SAM" id="Phobius"/>
    </source>
</evidence>
<evidence type="ECO:0000313" key="9">
    <source>
        <dbReference type="Proteomes" id="UP000234190"/>
    </source>
</evidence>
<name>A0A2N4U6N9_9BURK</name>
<feature type="domain" description="EamA" evidence="7">
    <location>
        <begin position="21"/>
        <end position="150"/>
    </location>
</feature>
<keyword evidence="9" id="KW-1185">Reference proteome</keyword>
<dbReference type="Pfam" id="PF00892">
    <property type="entry name" value="EamA"/>
    <property type="match status" value="2"/>
</dbReference>
<feature type="transmembrane region" description="Helical" evidence="6">
    <location>
        <begin position="139"/>
        <end position="157"/>
    </location>
</feature>
<evidence type="ECO:0000256" key="1">
    <source>
        <dbReference type="ARBA" id="ARBA00004141"/>
    </source>
</evidence>
<feature type="transmembrane region" description="Helical" evidence="6">
    <location>
        <begin position="20"/>
        <end position="42"/>
    </location>
</feature>
<feature type="transmembrane region" description="Helical" evidence="6">
    <location>
        <begin position="196"/>
        <end position="214"/>
    </location>
</feature>
<keyword evidence="3 6" id="KW-0812">Transmembrane</keyword>
<comment type="similarity">
    <text evidence="2">Belongs to the EamA transporter family.</text>
</comment>
<dbReference type="PANTHER" id="PTHR32322:SF2">
    <property type="entry name" value="EAMA DOMAIN-CONTAINING PROTEIN"/>
    <property type="match status" value="1"/>
</dbReference>
<dbReference type="OrthoDB" id="8903763at2"/>
<evidence type="ECO:0000256" key="5">
    <source>
        <dbReference type="ARBA" id="ARBA00023136"/>
    </source>
</evidence>
<sequence length="301" mass="31341">MGHIEQQESRLVNVPRSTLALAAAAATGIQVGAAIVGTRYVVHDIGPFSLALLRYAIGLACIAPFVLMHGRVHFMRRDLFAVLALGIGQFAILVVLLNLGLQFISSTRAALLFATLPLITMVVAALLGSEPLTGRKTVGVAMTIAGVAATMGENLLVDGGRYEWLGVVAVLGSALCGALCSVFYRPYLARYPTLPLAASAMLASVVFLAVAAGLEGIFTQPPSLSATAWTIIFFIGVSSGVAYMLWLWALKHASPTHVTVFLSLSPLTAALLGVSLLGESLTPGVVLGMLGVAGGLWVSTR</sequence>
<dbReference type="InterPro" id="IPR050638">
    <property type="entry name" value="AA-Vitamin_Transporters"/>
</dbReference>
<evidence type="ECO:0000259" key="7">
    <source>
        <dbReference type="Pfam" id="PF00892"/>
    </source>
</evidence>
<dbReference type="InterPro" id="IPR000620">
    <property type="entry name" value="EamA_dom"/>
</dbReference>
<keyword evidence="5 6" id="KW-0472">Membrane</keyword>